<name>A0A669CX49_ORENI</name>
<gene>
    <name evidence="3" type="primary">LOC100690771</name>
</gene>
<protein>
    <submittedName>
        <fullName evidence="3">Ladderlectin</fullName>
    </submittedName>
</protein>
<dbReference type="Proteomes" id="UP000005207">
    <property type="component" value="Linkage group LG3"/>
</dbReference>
<dbReference type="OMA" id="CTCARYS"/>
<feature type="domain" description="C-type lectin" evidence="2">
    <location>
        <begin position="56"/>
        <end position="175"/>
    </location>
</feature>
<sequence length="177" mass="21237">MSSVFHRYYITMKLVVVSALLCAMLALITAADPPAKQHVEKRTYCTCARYSGWTKYGNRNYRYINTPMTWAQAQRYCEYMNANLASVHNLWEYRMIQRVIYYATHTYKTTWIGGSDAQQEGYWFWIDGTRFRYTFWCRGEPNNLHRREHCMHMNFTGSKCMNDIPCNYRYPFVCVRK</sequence>
<dbReference type="PROSITE" id="PS50041">
    <property type="entry name" value="C_TYPE_LECTIN_2"/>
    <property type="match status" value="1"/>
</dbReference>
<reference evidence="3" key="2">
    <citation type="submission" date="2025-08" db="UniProtKB">
        <authorList>
            <consortium name="Ensembl"/>
        </authorList>
    </citation>
    <scope>IDENTIFICATION</scope>
</reference>
<dbReference type="InterPro" id="IPR016187">
    <property type="entry name" value="CTDL_fold"/>
</dbReference>
<reference evidence="3" key="3">
    <citation type="submission" date="2025-09" db="UniProtKB">
        <authorList>
            <consortium name="Ensembl"/>
        </authorList>
    </citation>
    <scope>IDENTIFICATION</scope>
</reference>
<keyword evidence="4" id="KW-1185">Reference proteome</keyword>
<dbReference type="AlphaFoldDB" id="A0A669CX49"/>
<keyword evidence="1" id="KW-0732">Signal</keyword>
<dbReference type="Gene3D" id="3.10.100.10">
    <property type="entry name" value="Mannose-Binding Protein A, subunit A"/>
    <property type="match status" value="1"/>
</dbReference>
<dbReference type="SUPFAM" id="SSF56436">
    <property type="entry name" value="C-type lectin-like"/>
    <property type="match status" value="1"/>
</dbReference>
<dbReference type="InterPro" id="IPR001304">
    <property type="entry name" value="C-type_lectin-like"/>
</dbReference>
<dbReference type="CDD" id="cd00037">
    <property type="entry name" value="CLECT"/>
    <property type="match status" value="1"/>
</dbReference>
<evidence type="ECO:0000313" key="4">
    <source>
        <dbReference type="Proteomes" id="UP000005207"/>
    </source>
</evidence>
<dbReference type="InterPro" id="IPR050111">
    <property type="entry name" value="C-type_lectin/snaclec_domain"/>
</dbReference>
<dbReference type="GeneTree" id="ENSGT00940000164599"/>
<dbReference type="PANTHER" id="PTHR22803">
    <property type="entry name" value="MANNOSE, PHOSPHOLIPASE, LECTIN RECEPTOR RELATED"/>
    <property type="match status" value="1"/>
</dbReference>
<evidence type="ECO:0000313" key="3">
    <source>
        <dbReference type="Ensembl" id="ENSONIP00000052953.1"/>
    </source>
</evidence>
<evidence type="ECO:0000256" key="1">
    <source>
        <dbReference type="SAM" id="SignalP"/>
    </source>
</evidence>
<organism evidence="3 4">
    <name type="scientific">Oreochromis niloticus</name>
    <name type="common">Nile tilapia</name>
    <name type="synonym">Tilapia nilotica</name>
    <dbReference type="NCBI Taxonomy" id="8128"/>
    <lineage>
        <taxon>Eukaryota</taxon>
        <taxon>Metazoa</taxon>
        <taxon>Chordata</taxon>
        <taxon>Craniata</taxon>
        <taxon>Vertebrata</taxon>
        <taxon>Euteleostomi</taxon>
        <taxon>Actinopterygii</taxon>
        <taxon>Neopterygii</taxon>
        <taxon>Teleostei</taxon>
        <taxon>Neoteleostei</taxon>
        <taxon>Acanthomorphata</taxon>
        <taxon>Ovalentaria</taxon>
        <taxon>Cichlomorphae</taxon>
        <taxon>Cichliformes</taxon>
        <taxon>Cichlidae</taxon>
        <taxon>African cichlids</taxon>
        <taxon>Pseudocrenilabrinae</taxon>
        <taxon>Oreochromini</taxon>
        <taxon>Oreochromis</taxon>
    </lineage>
</organism>
<feature type="chain" id="PRO_5025656477" evidence="1">
    <location>
        <begin position="31"/>
        <end position="177"/>
    </location>
</feature>
<reference evidence="4" key="1">
    <citation type="submission" date="2012-01" db="EMBL/GenBank/DDBJ databases">
        <title>The Genome Sequence of Oreochromis niloticus (Nile Tilapia).</title>
        <authorList>
            <consortium name="Broad Institute Genome Assembly Team"/>
            <consortium name="Broad Institute Sequencing Platform"/>
            <person name="Di Palma F."/>
            <person name="Johnson J."/>
            <person name="Lander E.S."/>
            <person name="Lindblad-Toh K."/>
        </authorList>
    </citation>
    <scope>NUCLEOTIDE SEQUENCE [LARGE SCALE GENOMIC DNA]</scope>
</reference>
<proteinExistence type="predicted"/>
<dbReference type="Pfam" id="PF00059">
    <property type="entry name" value="Lectin_C"/>
    <property type="match status" value="1"/>
</dbReference>
<dbReference type="Ensembl" id="ENSONIT00000043912.1">
    <property type="protein sequence ID" value="ENSONIP00000052953.1"/>
    <property type="gene ID" value="ENSONIG00000031851.1"/>
</dbReference>
<accession>A0A669CX49</accession>
<dbReference type="InterPro" id="IPR016186">
    <property type="entry name" value="C-type_lectin-like/link_sf"/>
</dbReference>
<dbReference type="SMART" id="SM00034">
    <property type="entry name" value="CLECT"/>
    <property type="match status" value="1"/>
</dbReference>
<evidence type="ECO:0000259" key="2">
    <source>
        <dbReference type="PROSITE" id="PS50041"/>
    </source>
</evidence>
<feature type="signal peptide" evidence="1">
    <location>
        <begin position="1"/>
        <end position="30"/>
    </location>
</feature>